<feature type="domain" description="Alpha/beta hydrolase fold-3" evidence="2">
    <location>
        <begin position="74"/>
        <end position="277"/>
    </location>
</feature>
<evidence type="ECO:0000313" key="5">
    <source>
        <dbReference type="Proteomes" id="UP000060043"/>
    </source>
</evidence>
<evidence type="ECO:0000313" key="6">
    <source>
        <dbReference type="Proteomes" id="UP000065473"/>
    </source>
</evidence>
<name>A0A0U2VTX9_9CREN</name>
<dbReference type="EMBL" id="CP013694">
    <property type="protein sequence ID" value="ALU28660.1"/>
    <property type="molecule type" value="Genomic_DNA"/>
</dbReference>
<gene>
    <name evidence="3" type="ORF">ATY89_00905</name>
    <name evidence="4" type="ORF">ATZ20_03945</name>
</gene>
<organism evidence="3 6">
    <name type="scientific">Sulfolobus acidocaldarius</name>
    <dbReference type="NCBI Taxonomy" id="2285"/>
    <lineage>
        <taxon>Archaea</taxon>
        <taxon>Thermoproteota</taxon>
        <taxon>Thermoprotei</taxon>
        <taxon>Sulfolobales</taxon>
        <taxon>Sulfolobaceae</taxon>
        <taxon>Sulfolobus</taxon>
    </lineage>
</organism>
<reference evidence="5 6" key="1">
    <citation type="submission" date="2015-12" db="EMBL/GenBank/DDBJ databases">
        <title>A stable core within a dynamic pangenome in Sulfolobus acidocaldarius.</title>
        <authorList>
            <person name="Anderson R."/>
            <person name="Kouris A."/>
            <person name="Seward C."/>
            <person name="Campbell K."/>
            <person name="Whitaker R."/>
        </authorList>
    </citation>
    <scope>NUCLEOTIDE SEQUENCE [LARGE SCALE GENOMIC DNA]</scope>
    <source>
        <strain evidence="3 6">GG12-C01-09</strain>
        <strain evidence="4 5">NG05B_CO5_07</strain>
    </source>
</reference>
<evidence type="ECO:0000313" key="3">
    <source>
        <dbReference type="EMBL" id="ALU28660.1"/>
    </source>
</evidence>
<dbReference type="Gene3D" id="3.40.50.1820">
    <property type="entry name" value="alpha/beta hydrolase"/>
    <property type="match status" value="1"/>
</dbReference>
<dbReference type="InterPro" id="IPR050300">
    <property type="entry name" value="GDXG_lipolytic_enzyme"/>
</dbReference>
<dbReference type="InterPro" id="IPR029058">
    <property type="entry name" value="AB_hydrolase_fold"/>
</dbReference>
<sequence length="305" mass="33494">MPLDPTIKKLLESGFVIPIGKVPVDEVRKVFRQISSAAPKMDVGNIEDIKIPGTETMIPARVYYPKTKGPYGILVYLHGGGFVIGDIESYDPVCRAITNACNCVVASIDYRLAPENKFPSAVVDSVDATKWIYENAESLEGKQGVAVGGDSAGGNLSAVVSILTKGKINLKHQVLIYPATGADYTSRSMVEYYDGYFLTREQIEWFGSQYLRSYMDLLDIKFSPILNQDLTGLPPALIITAEYDPLRDQGEAYANKLLMAGIPVTSVRFNNVIHGFVSFFPLIPQGMDAIGLIGATLRRVFYNSF</sequence>
<dbReference type="Proteomes" id="UP000060043">
    <property type="component" value="Chromosome"/>
</dbReference>
<dbReference type="InterPro" id="IPR013094">
    <property type="entry name" value="AB_hydrolase_3"/>
</dbReference>
<protein>
    <submittedName>
        <fullName evidence="3">Alpha/beta hydrolase</fullName>
    </submittedName>
</protein>
<dbReference type="EMBL" id="CP013695">
    <property type="protein sequence ID" value="ALU31375.1"/>
    <property type="molecule type" value="Genomic_DNA"/>
</dbReference>
<evidence type="ECO:0000256" key="1">
    <source>
        <dbReference type="ARBA" id="ARBA00022801"/>
    </source>
</evidence>
<dbReference type="PaxDb" id="1435377-SUSAZ_05210"/>
<dbReference type="PANTHER" id="PTHR48081">
    <property type="entry name" value="AB HYDROLASE SUPERFAMILY PROTEIN C4A8.06C"/>
    <property type="match status" value="1"/>
</dbReference>
<keyword evidence="1 3" id="KW-0378">Hydrolase</keyword>
<dbReference type="OMA" id="LWYPSTM"/>
<proteinExistence type="predicted"/>
<dbReference type="GO" id="GO:0016787">
    <property type="term" value="F:hydrolase activity"/>
    <property type="evidence" value="ECO:0007669"/>
    <property type="project" value="UniProtKB-KW"/>
</dbReference>
<dbReference type="Proteomes" id="UP000065473">
    <property type="component" value="Chromosome"/>
</dbReference>
<evidence type="ECO:0000259" key="2">
    <source>
        <dbReference type="Pfam" id="PF07859"/>
    </source>
</evidence>
<evidence type="ECO:0000313" key="4">
    <source>
        <dbReference type="EMBL" id="ALU31375.1"/>
    </source>
</evidence>
<dbReference type="FunFam" id="3.40.50.1820:FF:000089">
    <property type="entry name" value="Alpha/beta hydrolase"/>
    <property type="match status" value="1"/>
</dbReference>
<dbReference type="GeneID" id="14551622"/>
<dbReference type="SUPFAM" id="SSF53474">
    <property type="entry name" value="alpha/beta-Hydrolases"/>
    <property type="match status" value="1"/>
</dbReference>
<dbReference type="Pfam" id="PF07859">
    <property type="entry name" value="Abhydrolase_3"/>
    <property type="match status" value="1"/>
</dbReference>
<dbReference type="PANTHER" id="PTHR48081:SF8">
    <property type="entry name" value="ALPHA_BETA HYDROLASE FOLD-3 DOMAIN-CONTAINING PROTEIN-RELATED"/>
    <property type="match status" value="1"/>
</dbReference>
<dbReference type="RefSeq" id="WP_011277970.1">
    <property type="nucleotide sequence ID" value="NZ_BHWZ01000002.1"/>
</dbReference>
<dbReference type="OrthoDB" id="33195at2157"/>
<dbReference type="AlphaFoldDB" id="A0A0U2VTX9"/>
<dbReference type="STRING" id="1435377.SUSAZ_05210"/>
<accession>A0A0U2VTX9</accession>